<feature type="domain" description="CFAP61 dimerisation" evidence="3">
    <location>
        <begin position="1132"/>
        <end position="1251"/>
    </location>
</feature>
<accession>A0A834P3D1</accession>
<dbReference type="InterPro" id="IPR056299">
    <property type="entry name" value="CFAP61_dimer"/>
</dbReference>
<dbReference type="Pfam" id="PF16092">
    <property type="entry name" value="CFAP61_N"/>
    <property type="match status" value="1"/>
</dbReference>
<proteinExistence type="predicted"/>
<comment type="caution">
    <text evidence="4">The sequence shown here is derived from an EMBL/GenBank/DDBJ whole genome shotgun (WGS) entry which is preliminary data.</text>
</comment>
<evidence type="ECO:0000313" key="5">
    <source>
        <dbReference type="Proteomes" id="UP000600918"/>
    </source>
</evidence>
<dbReference type="SUPFAM" id="SSF51905">
    <property type="entry name" value="FAD/NAD(P)-binding domain"/>
    <property type="match status" value="1"/>
</dbReference>
<dbReference type="PANTHER" id="PTHR21178">
    <property type="entry name" value="CILIA- AND FLAGELLA-ASSOCIATED PROTEIN 61"/>
    <property type="match status" value="1"/>
</dbReference>
<dbReference type="InterPro" id="IPR032151">
    <property type="entry name" value="CFAP61_N"/>
</dbReference>
<dbReference type="PANTHER" id="PTHR21178:SF8">
    <property type="entry name" value="CILIA- AND FLAGELLA-ASSOCIATED PROTEIN 61"/>
    <property type="match status" value="1"/>
</dbReference>
<dbReference type="Proteomes" id="UP000600918">
    <property type="component" value="Unassembled WGS sequence"/>
</dbReference>
<feature type="region of interest" description="Disordered" evidence="1">
    <location>
        <begin position="401"/>
        <end position="433"/>
    </location>
</feature>
<dbReference type="InterPro" id="IPR038884">
    <property type="entry name" value="CFAP61"/>
</dbReference>
<evidence type="ECO:0000259" key="2">
    <source>
        <dbReference type="Pfam" id="PF16092"/>
    </source>
</evidence>
<organism evidence="4 5">
    <name type="scientific">Vespula pensylvanica</name>
    <name type="common">Western yellow jacket</name>
    <name type="synonym">Wasp</name>
    <dbReference type="NCBI Taxonomy" id="30213"/>
    <lineage>
        <taxon>Eukaryota</taxon>
        <taxon>Metazoa</taxon>
        <taxon>Ecdysozoa</taxon>
        <taxon>Arthropoda</taxon>
        <taxon>Hexapoda</taxon>
        <taxon>Insecta</taxon>
        <taxon>Pterygota</taxon>
        <taxon>Neoptera</taxon>
        <taxon>Endopterygota</taxon>
        <taxon>Hymenoptera</taxon>
        <taxon>Apocrita</taxon>
        <taxon>Aculeata</taxon>
        <taxon>Vespoidea</taxon>
        <taxon>Vespidae</taxon>
        <taxon>Vespinae</taxon>
        <taxon>Vespula</taxon>
    </lineage>
</organism>
<dbReference type="EMBL" id="JACSDY010000005">
    <property type="protein sequence ID" value="KAF7427078.1"/>
    <property type="molecule type" value="Genomic_DNA"/>
</dbReference>
<dbReference type="Gene3D" id="3.50.50.60">
    <property type="entry name" value="FAD/NAD(P)-binding domain"/>
    <property type="match status" value="2"/>
</dbReference>
<reference evidence="4" key="1">
    <citation type="journal article" date="2020" name="G3 (Bethesda)">
        <title>High-Quality Assemblies for Three Invasive Social Wasps from the &lt;i&gt;Vespula&lt;/i&gt; Genus.</title>
        <authorList>
            <person name="Harrop T.W.R."/>
            <person name="Guhlin J."/>
            <person name="McLaughlin G.M."/>
            <person name="Permina E."/>
            <person name="Stockwell P."/>
            <person name="Gilligan J."/>
            <person name="Le Lec M.F."/>
            <person name="Gruber M.A.M."/>
            <person name="Quinn O."/>
            <person name="Lovegrove M."/>
            <person name="Duncan E.J."/>
            <person name="Remnant E.J."/>
            <person name="Van Eeckhoven J."/>
            <person name="Graham B."/>
            <person name="Knapp R.A."/>
            <person name="Langford K.W."/>
            <person name="Kronenberg Z."/>
            <person name="Press M.O."/>
            <person name="Eacker S.M."/>
            <person name="Wilson-Rankin E.E."/>
            <person name="Purcell J."/>
            <person name="Lester P.J."/>
            <person name="Dearden P.K."/>
        </authorList>
    </citation>
    <scope>NUCLEOTIDE SEQUENCE</scope>
    <source>
        <strain evidence="4">Volc-1</strain>
    </source>
</reference>
<dbReference type="Pfam" id="PF23150">
    <property type="entry name" value="CFAP61_dimer"/>
    <property type="match status" value="1"/>
</dbReference>
<keyword evidence="5" id="KW-1185">Reference proteome</keyword>
<evidence type="ECO:0000256" key="1">
    <source>
        <dbReference type="SAM" id="MobiDB-lite"/>
    </source>
</evidence>
<name>A0A834P3D1_VESPE</name>
<evidence type="ECO:0008006" key="6">
    <source>
        <dbReference type="Google" id="ProtNLM"/>
    </source>
</evidence>
<feature type="domain" description="Cilia- and flagella-associated protein 61 N-terminal" evidence="2">
    <location>
        <begin position="28"/>
        <end position="280"/>
    </location>
</feature>
<evidence type="ECO:0000259" key="3">
    <source>
        <dbReference type="Pfam" id="PF23150"/>
    </source>
</evidence>
<dbReference type="InterPro" id="IPR036188">
    <property type="entry name" value="FAD/NAD-bd_sf"/>
</dbReference>
<gene>
    <name evidence="4" type="ORF">H0235_006772</name>
</gene>
<protein>
    <recommendedName>
        <fullName evidence="6">Cilia- and flagella-associated protein 61 N-terminal domain-containing protein</fullName>
    </recommendedName>
</protein>
<evidence type="ECO:0000313" key="4">
    <source>
        <dbReference type="EMBL" id="KAF7427078.1"/>
    </source>
</evidence>
<sequence length="1355" mass="158491">MFCIDIPVIKYNPEKNKREYVPKIQGYRRGLHSDLPALEHLISVKTYDIFGDIDIGRIYESSCFTIIQYNEKGDIISGIFLCNYPNIPSIPKQEWFHCLKMHYSIDDVIENGTFFIHCLVWDDRYTENFFESLLVALFDMDIHCFHVILVLPPQIEPENSFADYMIRIAPINFKDTFMVQALYICMRYNIIPRLKIRRAVEEDNDDIIPIIDADSSYVKEFYGEYYISEMTRYPDGHRQLIVSEDDNGLATGVICVNSTIDVDLLNENFELTLYDGLRKPHETDQDLKISKSPSEVFFTTFSGTLQDTFLDNSKYEQKSNAIVEEKLEIETTSENDETSLKTEKFIDKEINAEDQTDDTELEETYKQKKPFPIAKKRVRIDSTIYEEKIIRFKEENSENVNEIRSSLRKTSMKEETSYQESKEEDLDQDDRSSVSDQFNINEFEDAIFEVPKIYPATSLNVVELEPSDMKQDILTSRIYQGEVNAFVVEIFAVREDIGNRGTREFLEAAFECFPDLDYCVLLLPSTYSYFSFLELFVRVPLRYNKDFPMSLYVAHKAILFREIKSHKGDLCDITEIKQFLINIPRSKKIMEDFNRSVNQTNNNVYSYIFTSGNTIIGLAIVCIEKDHQEIKKHYHVDDFIVRQYICHEAYGCLLHFVLMPIFSINQKFFFYEIMRLCDLTVLYYRLYEEEGSSLARTKPIVSCLKTMVPVNPRRRIEYEFCSCPETNEIKLKQNKDKVFSLFMTTPRIATIPNRIIDTKIVVVGASDCGTALVEFLALGYLQNFVHFTNLTLISPNGLPYERKHTDVKWDMIPFKGRYCRNYQFLITRRAWINVVYGKLLAINRKDKYVTVMDQGNLSYDFLILTSGLQYQTTLFRDKKIDEDKKADIKSNQIIWNSLTINDDTDAFFSLKKIQSETNDFKEKKAIVFYGHNIDCYCAIHGLMKHGIKGSWITLIEPKLNLCDNQINFFRNCEVNTAIKNSILENEINLLLGWNIINWTLLEEYQDVKRIESVTIRSGINIKIIPCDFFFNFYEKEIDINSFLAICRAGLVFDGRVVIDPQFRTNDPFVFAAGSITKYSRKFQAKFFEHNHYNSIEIGEKLGKIIRKVVDVYQESKGRYNNFDRSKSCLLLPEFRSPIIVSCMLPGNFHYLHVDKPGQKLSRDVVVKQSLYGDVMVTGNCLSEIGYFRLHINTRNVVESITCCSKKDFEIDHLITLYGKHDSMLNEVKYRFRNSLIVDFYSYFREPWAMALFYDRFECLRVENRATLLSRTSASGNSLVEDCLRALLRSEGEEISEKDRDLIRKKYIGSVYQQEIENSVVDFLQFSEEDLPIYCTPYFMRWLYHDITSSPLFCDE</sequence>